<dbReference type="EC" id="3.1.-.-" evidence="12"/>
<keyword evidence="12" id="KW-0227">DNA damage</keyword>
<dbReference type="GO" id="GO:0003906">
    <property type="term" value="F:DNA-(apurinic or apyrimidinic site) endonuclease activity"/>
    <property type="evidence" value="ECO:0007669"/>
    <property type="project" value="TreeGrafter"/>
</dbReference>
<dbReference type="GO" id="GO:0005634">
    <property type="term" value="C:nucleus"/>
    <property type="evidence" value="ECO:0007669"/>
    <property type="project" value="TreeGrafter"/>
</dbReference>
<comment type="similarity">
    <text evidence="1 12">Belongs to the DNA repair enzymes AP/ExoA family.</text>
</comment>
<keyword evidence="12" id="KW-0234">DNA repair</keyword>
<dbReference type="NCBIfam" id="TIGR00633">
    <property type="entry name" value="xth"/>
    <property type="match status" value="1"/>
</dbReference>
<accession>A0A261Y5E2</accession>
<evidence type="ECO:0000256" key="10">
    <source>
        <dbReference type="PIRSR" id="PIRSR604808-3"/>
    </source>
</evidence>
<feature type="active site" description="Proton donor/acceptor" evidence="8">
    <location>
        <position position="182"/>
    </location>
</feature>
<feature type="binding site" evidence="9">
    <location>
        <position position="42"/>
    </location>
    <ligand>
        <name>Mg(2+)</name>
        <dbReference type="ChEBI" id="CHEBI:18420"/>
        <label>1</label>
    </ligand>
</feature>
<feature type="site" description="Important for catalytic activity" evidence="10">
    <location>
        <position position="260"/>
    </location>
</feature>
<dbReference type="PROSITE" id="PS51999">
    <property type="entry name" value="ZF_GRF"/>
    <property type="match status" value="1"/>
</dbReference>
<name>A0A261Y5E2_9FUNG</name>
<dbReference type="Pfam" id="PF06839">
    <property type="entry name" value="Zn_ribbon_GRF"/>
    <property type="match status" value="1"/>
</dbReference>
<evidence type="ECO:0000256" key="8">
    <source>
        <dbReference type="PIRSR" id="PIRSR604808-1"/>
    </source>
</evidence>
<evidence type="ECO:0000256" key="7">
    <source>
        <dbReference type="ARBA" id="ARBA00023242"/>
    </source>
</evidence>
<evidence type="ECO:0000256" key="9">
    <source>
        <dbReference type="PIRSR" id="PIRSR604808-2"/>
    </source>
</evidence>
<dbReference type="GO" id="GO:0006284">
    <property type="term" value="P:base-excision repair"/>
    <property type="evidence" value="ECO:0007669"/>
    <property type="project" value="TreeGrafter"/>
</dbReference>
<evidence type="ECO:0000259" key="14">
    <source>
        <dbReference type="PROSITE" id="PS51999"/>
    </source>
</evidence>
<dbReference type="AlphaFoldDB" id="A0A261Y5E2"/>
<evidence type="ECO:0000256" key="1">
    <source>
        <dbReference type="ARBA" id="ARBA00007092"/>
    </source>
</evidence>
<feature type="binding site" evidence="9">
    <location>
        <position position="286"/>
    </location>
    <ligand>
        <name>Mg(2+)</name>
        <dbReference type="ChEBI" id="CHEBI:18420"/>
        <label>1</label>
    </ligand>
</feature>
<feature type="binding site" evidence="9">
    <location>
        <position position="182"/>
    </location>
    <ligand>
        <name>Mg(2+)</name>
        <dbReference type="ChEBI" id="CHEBI:18420"/>
        <label>1</label>
    </ligand>
</feature>
<evidence type="ECO:0000256" key="3">
    <source>
        <dbReference type="ARBA" id="ARBA00022771"/>
    </source>
</evidence>
<keyword evidence="3 11" id="KW-0863">Zinc-finger</keyword>
<dbReference type="Gene3D" id="3.60.10.10">
    <property type="entry name" value="Endonuclease/exonuclease/phosphatase"/>
    <property type="match status" value="1"/>
</dbReference>
<dbReference type="InterPro" id="IPR010666">
    <property type="entry name" value="Znf_GRF"/>
</dbReference>
<keyword evidence="6 9" id="KW-0460">Magnesium</keyword>
<dbReference type="CDD" id="cd09088">
    <property type="entry name" value="Ape2-like_AP-endo"/>
    <property type="match status" value="1"/>
</dbReference>
<reference evidence="15 16" key="1">
    <citation type="journal article" date="2017" name="Mycologia">
        <title>Bifiguratus adelaidae, gen. et sp. nov., a new member of Mucoromycotina in endophytic and soil-dwelling habitats.</title>
        <authorList>
            <person name="Torres-Cruz T.J."/>
            <person name="Billingsley Tobias T.L."/>
            <person name="Almatruk M."/>
            <person name="Hesse C."/>
            <person name="Kuske C.R."/>
            <person name="Desiro A."/>
            <person name="Benucci G.M."/>
            <person name="Bonito G."/>
            <person name="Stajich J.E."/>
            <person name="Dunlap C."/>
            <person name="Arnold A.E."/>
            <person name="Porras-Alfaro A."/>
        </authorList>
    </citation>
    <scope>NUCLEOTIDE SEQUENCE [LARGE SCALE GENOMIC DNA]</scope>
    <source>
        <strain evidence="15 16">AZ0501</strain>
    </source>
</reference>
<dbReference type="Pfam" id="PF03372">
    <property type="entry name" value="Exo_endo_phos"/>
    <property type="match status" value="1"/>
</dbReference>
<feature type="active site" evidence="8">
    <location>
        <position position="143"/>
    </location>
</feature>
<feature type="compositionally biased region" description="Low complexity" evidence="13">
    <location>
        <begin position="389"/>
        <end position="398"/>
    </location>
</feature>
<feature type="site" description="Interaction with DNA substrate" evidence="10">
    <location>
        <position position="286"/>
    </location>
</feature>
<dbReference type="PROSITE" id="PS51435">
    <property type="entry name" value="AP_NUCLEASE_F1_4"/>
    <property type="match status" value="1"/>
</dbReference>
<feature type="binding site" evidence="9">
    <location>
        <position position="7"/>
    </location>
    <ligand>
        <name>Mg(2+)</name>
        <dbReference type="ChEBI" id="CHEBI:18420"/>
        <label>1</label>
    </ligand>
</feature>
<dbReference type="Proteomes" id="UP000242875">
    <property type="component" value="Unassembled WGS sequence"/>
</dbReference>
<keyword evidence="4" id="KW-0378">Hydrolase</keyword>
<dbReference type="InterPro" id="IPR004808">
    <property type="entry name" value="AP_endonuc_1"/>
</dbReference>
<keyword evidence="9" id="KW-0464">Manganese</keyword>
<keyword evidence="7" id="KW-0539">Nucleus</keyword>
<protein>
    <recommendedName>
        <fullName evidence="12">DNA-(apurinic or apyrimidinic site) endonuclease</fullName>
        <ecNumber evidence="12">3.1.-.-</ecNumber>
    </recommendedName>
</protein>
<dbReference type="GO" id="GO:0008311">
    <property type="term" value="F:double-stranded DNA 3'-5' DNA exonuclease activity"/>
    <property type="evidence" value="ECO:0007669"/>
    <property type="project" value="TreeGrafter"/>
</dbReference>
<gene>
    <name evidence="15" type="ORF">BZG36_00866</name>
</gene>
<evidence type="ECO:0000256" key="13">
    <source>
        <dbReference type="SAM" id="MobiDB-lite"/>
    </source>
</evidence>
<comment type="cofactor">
    <cofactor evidence="9 12">
        <name>Mg(2+)</name>
        <dbReference type="ChEBI" id="CHEBI:18420"/>
    </cofactor>
    <cofactor evidence="9 12">
        <name>Mn(2+)</name>
        <dbReference type="ChEBI" id="CHEBI:29035"/>
    </cofactor>
    <text evidence="9 12">Probably binds two magnesium or manganese ions per subunit.</text>
</comment>
<evidence type="ECO:0000256" key="11">
    <source>
        <dbReference type="PROSITE-ProRule" id="PRU01343"/>
    </source>
</evidence>
<feature type="domain" description="GRF-type" evidence="14">
    <location>
        <begin position="559"/>
        <end position="618"/>
    </location>
</feature>
<proteinExistence type="inferred from homology"/>
<feature type="active site" description="Proton acceptor" evidence="8">
    <location>
        <position position="286"/>
    </location>
</feature>
<feature type="binding site" evidence="9">
    <location>
        <position position="184"/>
    </location>
    <ligand>
        <name>Mg(2+)</name>
        <dbReference type="ChEBI" id="CHEBI:18420"/>
        <label>1</label>
    </ligand>
</feature>
<evidence type="ECO:0000256" key="12">
    <source>
        <dbReference type="RuleBase" id="RU362131"/>
    </source>
</evidence>
<dbReference type="GO" id="GO:0008270">
    <property type="term" value="F:zinc ion binding"/>
    <property type="evidence" value="ECO:0007669"/>
    <property type="project" value="UniProtKB-KW"/>
</dbReference>
<feature type="binding site" evidence="9">
    <location>
        <position position="285"/>
    </location>
    <ligand>
        <name>Mg(2+)</name>
        <dbReference type="ChEBI" id="CHEBI:18420"/>
        <label>1</label>
    </ligand>
</feature>
<feature type="region of interest" description="Disordered" evidence="13">
    <location>
        <begin position="349"/>
        <end position="512"/>
    </location>
</feature>
<organism evidence="15 16">
    <name type="scientific">Bifiguratus adelaidae</name>
    <dbReference type="NCBI Taxonomy" id="1938954"/>
    <lineage>
        <taxon>Eukaryota</taxon>
        <taxon>Fungi</taxon>
        <taxon>Fungi incertae sedis</taxon>
        <taxon>Mucoromycota</taxon>
        <taxon>Mucoromycotina</taxon>
        <taxon>Endogonomycetes</taxon>
        <taxon>Endogonales</taxon>
        <taxon>Endogonales incertae sedis</taxon>
        <taxon>Bifiguratus</taxon>
    </lineage>
</organism>
<evidence type="ECO:0000313" key="16">
    <source>
        <dbReference type="Proteomes" id="UP000242875"/>
    </source>
</evidence>
<evidence type="ECO:0000256" key="5">
    <source>
        <dbReference type="ARBA" id="ARBA00022833"/>
    </source>
</evidence>
<dbReference type="InterPro" id="IPR005135">
    <property type="entry name" value="Endo/exonuclease/phosphatase"/>
</dbReference>
<keyword evidence="2 9" id="KW-0479">Metal-binding</keyword>
<dbReference type="PANTHER" id="PTHR22748">
    <property type="entry name" value="AP ENDONUCLEASE"/>
    <property type="match status" value="1"/>
</dbReference>
<evidence type="ECO:0000256" key="6">
    <source>
        <dbReference type="ARBA" id="ARBA00022842"/>
    </source>
</evidence>
<feature type="site" description="Transition state stabilizer" evidence="10">
    <location>
        <position position="184"/>
    </location>
</feature>
<evidence type="ECO:0000313" key="15">
    <source>
        <dbReference type="EMBL" id="OZJ05860.1"/>
    </source>
</evidence>
<comment type="caution">
    <text evidence="15">The sequence shown here is derived from an EMBL/GenBank/DDBJ whole genome shotgun (WGS) entry which is preliminary data.</text>
</comment>
<keyword evidence="16" id="KW-1185">Reference proteome</keyword>
<dbReference type="InterPro" id="IPR036691">
    <property type="entry name" value="Endo/exonu/phosph_ase_sf"/>
</dbReference>
<dbReference type="FunFam" id="3.60.10.10:FF:000079">
    <property type="entry name" value="DNA-(apurinic or apyrimidinic site) lyase"/>
    <property type="match status" value="1"/>
</dbReference>
<dbReference type="OrthoDB" id="391817at2759"/>
<dbReference type="EMBL" id="MVBO01000009">
    <property type="protein sequence ID" value="OZJ05860.1"/>
    <property type="molecule type" value="Genomic_DNA"/>
</dbReference>
<evidence type="ECO:0000256" key="2">
    <source>
        <dbReference type="ARBA" id="ARBA00022723"/>
    </source>
</evidence>
<feature type="compositionally biased region" description="Polar residues" evidence="13">
    <location>
        <begin position="447"/>
        <end position="463"/>
    </location>
</feature>
<evidence type="ECO:0000256" key="4">
    <source>
        <dbReference type="ARBA" id="ARBA00022801"/>
    </source>
</evidence>
<dbReference type="SUPFAM" id="SSF56219">
    <property type="entry name" value="DNase I-like"/>
    <property type="match status" value="1"/>
</dbReference>
<dbReference type="PANTHER" id="PTHR22748:SF4">
    <property type="entry name" value="DNA-(APURINIC OR APYRIMIDINIC SITE) ENDONUCLEASE 2"/>
    <property type="match status" value="1"/>
</dbReference>
<sequence>MRILTWNINGIRTLIQYYPWSIKKSYKEVLEELNADIVCFQETKITRAKLSGEIALIPGFDAYMTFTKVKQGYSGVATYVRQPLMPIAAEEGITGILFDETKPNARRVGHYPEGYTDDDLLAIDSEGRCVIVEFDMFVLLNLYCPHESSEERLPYKLLFNAYMEKRVRLLLKAGKNVIVAGDINIAHLEIDHCEPQTSMKNYGIDHYLDHPARKWFDNFLSPKGPMVDFCRQHHPHRKGMYTCWNTKLNCRPANYGTRIDYILGNSELLPWVQHAVIEPDIMGSDHCPVAIELREEIEQLDLVTNEKTIWRLRDRLEGPPGAEVPALCTKHMDEYSHKQRKLHNFFSTSTLAQTQATPSDEDDSPSSEVPTPNVMFPSPPGTNAPPETVTPTAITARTTVEKGDVVGPQDGAIETSAHKSANGPKRKSIASSGKSETKETKKGSRKMSAQPSLTAFFKSSSSQIKDEKSGQSQADQGPESENKLSHPVSPKPHSDPETASSIPAEAPDDALNWLPTSISDQYLASSSIDELQNFSIATNDDETKSKWETLFRKKPPPLCKVHGEPCKEYTVNKPGPNHGRKFWLCSRLVGPEYVDTPNGGRVRNYESRCNYFEWAQDSRFKGETADAWKRKFAQTNGSSYNGDPKRLKR</sequence>
<dbReference type="GO" id="GO:0008081">
    <property type="term" value="F:phosphoric diester hydrolase activity"/>
    <property type="evidence" value="ECO:0007669"/>
    <property type="project" value="TreeGrafter"/>
</dbReference>
<keyword evidence="5" id="KW-0862">Zinc</keyword>